<feature type="transmembrane region" description="Helical" evidence="2">
    <location>
        <begin position="348"/>
        <end position="367"/>
    </location>
</feature>
<feature type="transmembrane region" description="Helical" evidence="2">
    <location>
        <begin position="261"/>
        <end position="285"/>
    </location>
</feature>
<dbReference type="EMBL" id="CDMY01000738">
    <property type="protein sequence ID" value="CEM31958.1"/>
    <property type="molecule type" value="Genomic_DNA"/>
</dbReference>
<keyword evidence="2" id="KW-0472">Membrane</keyword>
<keyword evidence="2" id="KW-0812">Transmembrane</keyword>
<feature type="compositionally biased region" description="Basic and acidic residues" evidence="1">
    <location>
        <begin position="19"/>
        <end position="70"/>
    </location>
</feature>
<proteinExistence type="predicted"/>
<keyword evidence="2" id="KW-1133">Transmembrane helix</keyword>
<keyword evidence="4" id="KW-1185">Reference proteome</keyword>
<feature type="transmembrane region" description="Helical" evidence="2">
    <location>
        <begin position="134"/>
        <end position="153"/>
    </location>
</feature>
<evidence type="ECO:0000256" key="2">
    <source>
        <dbReference type="SAM" id="Phobius"/>
    </source>
</evidence>
<feature type="transmembrane region" description="Helical" evidence="2">
    <location>
        <begin position="165"/>
        <end position="186"/>
    </location>
</feature>
<dbReference type="VEuPathDB" id="CryptoDB:Vbra_2363"/>
<dbReference type="Proteomes" id="UP000041254">
    <property type="component" value="Unassembled WGS sequence"/>
</dbReference>
<accession>A0A0G4GNS8</accession>
<organism evidence="3 4">
    <name type="scientific">Vitrella brassicaformis (strain CCMP3155)</name>
    <dbReference type="NCBI Taxonomy" id="1169540"/>
    <lineage>
        <taxon>Eukaryota</taxon>
        <taxon>Sar</taxon>
        <taxon>Alveolata</taxon>
        <taxon>Colpodellida</taxon>
        <taxon>Vitrellaceae</taxon>
        <taxon>Vitrella</taxon>
    </lineage>
</organism>
<evidence type="ECO:0000256" key="1">
    <source>
        <dbReference type="SAM" id="MobiDB-lite"/>
    </source>
</evidence>
<gene>
    <name evidence="3" type="ORF">Vbra_2363</name>
</gene>
<feature type="region of interest" description="Disordered" evidence="1">
    <location>
        <begin position="597"/>
        <end position="669"/>
    </location>
</feature>
<dbReference type="AlphaFoldDB" id="A0A0G4GNS8"/>
<feature type="transmembrane region" description="Helical" evidence="2">
    <location>
        <begin position="229"/>
        <end position="249"/>
    </location>
</feature>
<protein>
    <recommendedName>
        <fullName evidence="5">Transmembrane protein</fullName>
    </recommendedName>
</protein>
<name>A0A0G4GNS8_VITBC</name>
<reference evidence="3 4" key="1">
    <citation type="submission" date="2014-11" db="EMBL/GenBank/DDBJ databases">
        <authorList>
            <person name="Zhu J."/>
            <person name="Qi W."/>
            <person name="Song R."/>
        </authorList>
    </citation>
    <scope>NUCLEOTIDE SEQUENCE [LARGE SCALE GENOMIC DNA]</scope>
</reference>
<feature type="region of interest" description="Disordered" evidence="1">
    <location>
        <begin position="1"/>
        <end position="77"/>
    </location>
</feature>
<feature type="compositionally biased region" description="Basic and acidic residues" evidence="1">
    <location>
        <begin position="609"/>
        <end position="618"/>
    </location>
</feature>
<evidence type="ECO:0000313" key="3">
    <source>
        <dbReference type="EMBL" id="CEM31958.1"/>
    </source>
</evidence>
<feature type="transmembrane region" description="Helical" evidence="2">
    <location>
        <begin position="198"/>
        <end position="217"/>
    </location>
</feature>
<dbReference type="InParanoid" id="A0A0G4GNS8"/>
<feature type="transmembrane region" description="Helical" evidence="2">
    <location>
        <begin position="321"/>
        <end position="342"/>
    </location>
</feature>
<feature type="transmembrane region" description="Helical" evidence="2">
    <location>
        <begin position="871"/>
        <end position="890"/>
    </location>
</feature>
<evidence type="ECO:0000313" key="4">
    <source>
        <dbReference type="Proteomes" id="UP000041254"/>
    </source>
</evidence>
<evidence type="ECO:0008006" key="5">
    <source>
        <dbReference type="Google" id="ProtNLM"/>
    </source>
</evidence>
<feature type="compositionally biased region" description="Low complexity" evidence="1">
    <location>
        <begin position="619"/>
        <end position="635"/>
    </location>
</feature>
<feature type="compositionally biased region" description="Basic and acidic residues" evidence="1">
    <location>
        <begin position="636"/>
        <end position="647"/>
    </location>
</feature>
<sequence>MDSNDESQAPAAQEATSNDADHIRFSPDVEAADDAKDNEHSEAPALKADARRVTVKITEPEERQKRDDNIKSPGGEVRRHAIVRHASDPNTFVVSHPRLANIISHATDSPTAQFEAWVLHFFLPTNWVATTCNVALFHLLTFGFIFLVMNIPLGHTDGHGIEEHWGFIIYSMIWAYFAGAFPLQFLPRALGFRIFEPMWFLLMPILVGIAMTVAVWVNQGPFPYSPSVIGLPCYVVTCFIVVLNVPVSWREQDEAYRDQIVYAILYLSLPPCLCIFLTLLCWLFFTSPDWAKVLIGAMMPLVSDFYLIVGHNFFHHLNGSWMPPFLALIPFMCTLTECIIFRSHVVMYVLLIIVCSSILFEILLPTLEMDKMLWASFRVIFSELERMQLKGRGSKEDESAITKRLKQDLKEEKRAYKKRFSNFSISRRRREGEDGLPETTPTSPYSPAPGLFIDGLIPSQKAISPEVAALSLHLSDKTPTQIMSNPESPVSAMAEAPRYSQTEPDLKDVMGKVADTLPKRAAWRAFFKKKKKEDDGPKHKKMDRAHGFLGRGFLLTPVSHLDENEMVEELMQDASDRFSERSTNVERLNVLHLSESPQLKSALKVRSPVAEKEKETKAETAAQEPSAAMAQAAAATEKEKAKEELHQSTRTVGSTVGRRATYVSSHRRSSRQVAVPSNALDIISAASLISQRNVEKQTLEATDFLDLNLQEDDSENEELLESEAVTPAKELRFAAGASERARRGSRLSLMLATAGRSLRNSVRNAPVFGKRKRVVQDVYEGFIRMKRKAVRPEDEIQNRTILQLCLVPEMITHLVNMLATSFRRLHPSQGFAYDILQVRAGDVGVLVLLIAGRRWGNRPVQLIARDNSGRLHIYFHMMAFSIIFMTFLLIPHNHMVVHQMEIGLSKVAKKVKKSFLSGLVKTQENTY</sequence>